<dbReference type="KEGG" id="tob:V4D31_09335"/>
<evidence type="ECO:0000313" key="1">
    <source>
        <dbReference type="EMBL" id="XCH48530.1"/>
    </source>
</evidence>
<organism evidence="1">
    <name type="scientific">Thermodesulfovibrio obliviosus</name>
    <dbReference type="NCBI Taxonomy" id="3118332"/>
    <lineage>
        <taxon>Bacteria</taxon>
        <taxon>Pseudomonadati</taxon>
        <taxon>Nitrospirota</taxon>
        <taxon>Thermodesulfovibrionia</taxon>
        <taxon>Thermodesulfovibrionales</taxon>
        <taxon>Thermodesulfovibrionaceae</taxon>
        <taxon>Thermodesulfovibrio</taxon>
    </lineage>
</organism>
<protein>
    <recommendedName>
        <fullName evidence="2">Ammonia channel protein</fullName>
    </recommendedName>
</protein>
<gene>
    <name evidence="1" type="ORF">V4D31_09335</name>
</gene>
<proteinExistence type="predicted"/>
<evidence type="ECO:0008006" key="2">
    <source>
        <dbReference type="Google" id="ProtNLM"/>
    </source>
</evidence>
<accession>A0AAU8H1J5</accession>
<name>A0AAU8H1J5_9BACT</name>
<sequence>MKKLFSIFILTMMILAISMNLIFAETAAQAEPQPKLDTGDTAWMIVQLLLLC</sequence>
<dbReference type="EMBL" id="CP144374">
    <property type="protein sequence ID" value="XCH48530.1"/>
    <property type="molecule type" value="Genomic_DNA"/>
</dbReference>
<dbReference type="AlphaFoldDB" id="A0AAU8H1J5"/>
<reference evidence="1" key="1">
    <citation type="submission" date="2024-01" db="EMBL/GenBank/DDBJ databases">
        <title>The first autotrophic representatives of the genus Thermodesulfovibrio.</title>
        <authorList>
            <person name="Maltseva A.I."/>
            <person name="Elcheninov A.G."/>
            <person name="Kublanov I.V."/>
            <person name="Lebedinsky A.V."/>
            <person name="Frolov E.N."/>
        </authorList>
    </citation>
    <scope>NUCLEOTIDE SEQUENCE</scope>
    <source>
        <strain evidence="1">3462-1</strain>
    </source>
</reference>